<proteinExistence type="predicted"/>
<evidence type="ECO:0000256" key="12">
    <source>
        <dbReference type="ARBA" id="ARBA00023242"/>
    </source>
</evidence>
<dbReference type="SMART" id="SM00547">
    <property type="entry name" value="ZnF_RBZ"/>
    <property type="match status" value="2"/>
</dbReference>
<dbReference type="InterPro" id="IPR036443">
    <property type="entry name" value="Znf_RanBP2_sf"/>
</dbReference>
<comment type="cofactor">
    <cofactor evidence="2">
        <name>Mg(2+)</name>
        <dbReference type="ChEBI" id="CHEBI:18420"/>
    </cofactor>
</comment>
<evidence type="ECO:0000256" key="9">
    <source>
        <dbReference type="ARBA" id="ARBA00022833"/>
    </source>
</evidence>
<comment type="caution">
    <text evidence="15">The sequence shown here is derived from an EMBL/GenBank/DDBJ whole genome shotgun (WGS) entry which is preliminary data.</text>
</comment>
<dbReference type="SUPFAM" id="SSF56219">
    <property type="entry name" value="DNase I-like"/>
    <property type="match status" value="1"/>
</dbReference>
<evidence type="ECO:0000256" key="7">
    <source>
        <dbReference type="ARBA" id="ARBA00022771"/>
    </source>
</evidence>
<dbReference type="PANTHER" id="PTHR15822:SF4">
    <property type="entry name" value="TYROSYL-DNA PHOSPHODIESTERASE 2"/>
    <property type="match status" value="1"/>
</dbReference>
<dbReference type="EMBL" id="SDAM02029338">
    <property type="protein sequence ID" value="KAH6757318.1"/>
    <property type="molecule type" value="Genomic_DNA"/>
</dbReference>
<dbReference type="InterPro" id="IPR001876">
    <property type="entry name" value="Znf_RanBP2"/>
</dbReference>
<dbReference type="FunFam" id="3.60.10.10:FF:000058">
    <property type="entry name" value="Tyrosyl-DNA phosphodiesterase 2"/>
    <property type="match status" value="1"/>
</dbReference>
<gene>
    <name evidence="15" type="ORF">C2S53_020900</name>
</gene>
<dbReference type="GO" id="GO:0006302">
    <property type="term" value="P:double-strand break repair"/>
    <property type="evidence" value="ECO:0007669"/>
    <property type="project" value="TreeGrafter"/>
</dbReference>
<evidence type="ECO:0000256" key="11">
    <source>
        <dbReference type="ARBA" id="ARBA00023204"/>
    </source>
</evidence>
<dbReference type="InterPro" id="IPR005135">
    <property type="entry name" value="Endo/exonuclease/phosphatase"/>
</dbReference>
<keyword evidence="16" id="KW-1185">Reference proteome</keyword>
<evidence type="ECO:0000256" key="13">
    <source>
        <dbReference type="SAM" id="MobiDB-lite"/>
    </source>
</evidence>
<reference evidence="15 16" key="1">
    <citation type="journal article" date="2021" name="Nat. Commun.">
        <title>Incipient diploidization of the medicinal plant Perilla within 10,000 years.</title>
        <authorList>
            <person name="Zhang Y."/>
            <person name="Shen Q."/>
            <person name="Leng L."/>
            <person name="Zhang D."/>
            <person name="Chen S."/>
            <person name="Shi Y."/>
            <person name="Ning Z."/>
            <person name="Chen S."/>
        </authorList>
    </citation>
    <scope>NUCLEOTIDE SEQUENCE [LARGE SCALE GENOMIC DNA]</scope>
    <source>
        <strain evidence="16">cv. PC099</strain>
    </source>
</reference>
<dbReference type="Proteomes" id="UP001190926">
    <property type="component" value="Unassembled WGS sequence"/>
</dbReference>
<dbReference type="InterPro" id="IPR036691">
    <property type="entry name" value="Endo/exonu/phosph_ase_sf"/>
</dbReference>
<feature type="region of interest" description="Disordered" evidence="13">
    <location>
        <begin position="162"/>
        <end position="187"/>
    </location>
</feature>
<keyword evidence="4" id="KW-0540">Nuclease</keyword>
<evidence type="ECO:0000256" key="8">
    <source>
        <dbReference type="ARBA" id="ARBA00022801"/>
    </source>
</evidence>
<dbReference type="PROSITE" id="PS01358">
    <property type="entry name" value="ZF_RANBP2_1"/>
    <property type="match status" value="1"/>
</dbReference>
<dbReference type="AlphaFoldDB" id="A0AAD4NYC2"/>
<feature type="domain" description="RanBP2-type" evidence="14">
    <location>
        <begin position="44"/>
        <end position="63"/>
    </location>
</feature>
<keyword evidence="6" id="KW-0227">DNA damage</keyword>
<organism evidence="15 16">
    <name type="scientific">Perilla frutescens var. hirtella</name>
    <name type="common">Perilla citriodora</name>
    <name type="synonym">Perilla setoyensis</name>
    <dbReference type="NCBI Taxonomy" id="608512"/>
    <lineage>
        <taxon>Eukaryota</taxon>
        <taxon>Viridiplantae</taxon>
        <taxon>Streptophyta</taxon>
        <taxon>Embryophyta</taxon>
        <taxon>Tracheophyta</taxon>
        <taxon>Spermatophyta</taxon>
        <taxon>Magnoliopsida</taxon>
        <taxon>eudicotyledons</taxon>
        <taxon>Gunneridae</taxon>
        <taxon>Pentapetalae</taxon>
        <taxon>asterids</taxon>
        <taxon>lamiids</taxon>
        <taxon>Lamiales</taxon>
        <taxon>Lamiaceae</taxon>
        <taxon>Nepetoideae</taxon>
        <taxon>Elsholtzieae</taxon>
        <taxon>Perilla</taxon>
    </lineage>
</organism>
<dbReference type="InterPro" id="IPR051547">
    <property type="entry name" value="TDP2-like"/>
</dbReference>
<keyword evidence="5" id="KW-0479">Metal-binding</keyword>
<dbReference type="GO" id="GO:0070260">
    <property type="term" value="F:5'-tyrosyl-DNA phosphodiesterase activity"/>
    <property type="evidence" value="ECO:0007669"/>
    <property type="project" value="TreeGrafter"/>
</dbReference>
<dbReference type="Gene3D" id="2.30.30.380">
    <property type="entry name" value="Zn-finger domain of Sec23/24"/>
    <property type="match status" value="1"/>
</dbReference>
<evidence type="ECO:0000259" key="14">
    <source>
        <dbReference type="PROSITE" id="PS01358"/>
    </source>
</evidence>
<dbReference type="GO" id="GO:0008270">
    <property type="term" value="F:zinc ion binding"/>
    <property type="evidence" value="ECO:0007669"/>
    <property type="project" value="UniProtKB-KW"/>
</dbReference>
<comment type="subcellular location">
    <subcellularLocation>
        <location evidence="3">Nucleus</location>
        <location evidence="3">PML body</location>
    </subcellularLocation>
</comment>
<evidence type="ECO:0000256" key="2">
    <source>
        <dbReference type="ARBA" id="ARBA00001946"/>
    </source>
</evidence>
<keyword evidence="10" id="KW-0460">Magnesium</keyword>
<protein>
    <recommendedName>
        <fullName evidence="14">RanBP2-type domain-containing protein</fullName>
    </recommendedName>
</protein>
<evidence type="ECO:0000256" key="3">
    <source>
        <dbReference type="ARBA" id="ARBA00004322"/>
    </source>
</evidence>
<dbReference type="CDD" id="cd09080">
    <property type="entry name" value="TDP2"/>
    <property type="match status" value="1"/>
</dbReference>
<dbReference type="GO" id="GO:0005737">
    <property type="term" value="C:cytoplasm"/>
    <property type="evidence" value="ECO:0007669"/>
    <property type="project" value="TreeGrafter"/>
</dbReference>
<evidence type="ECO:0000313" key="15">
    <source>
        <dbReference type="EMBL" id="KAH6757318.1"/>
    </source>
</evidence>
<sequence length="487" mass="53705">MSSWTCSKCTFINPPAQKSHCEICLSAPPQSSVLPSSPPPESKWSCAACTFLNPYCSTICEICSTRATATRLSTLEIDDDDLDKAQLDFSVGSVFVPLKTCSNARKENSRVCGVDTGCSGEWSGSASPLRSGDCGNFGNGKSKDNGGGGVCDDGGKRGVSAGLRPCSNKRKEREEDDGNDAGGSSGFRVVKASNISEQAKPMVAGESHLCSESKLWKFLSYNVWFREDVEMHKRMRALGNLIDLHSPDVICFQEVTPSFYEIFQKSSWWKGYRCSISNETAVPGAYFCMQLSKLPVKSYSCKPFHNSIMGRELCVAEVEVLPGTTMVVATSHLESPCPSPPTWDQMFSKERVVQANEAVRFLDKHENVIFCGDMNWDDKLDGRFPLLDGWVDAWTELRPGEDGWTYDTKSNKMLSGNRSLQKRLDRFICKLKGLKISKIEMIGRDAIPGVSYIKEKKVKGQVKELSLPVLPSDHYGLLLTICATDCT</sequence>
<evidence type="ECO:0000256" key="5">
    <source>
        <dbReference type="ARBA" id="ARBA00022723"/>
    </source>
</evidence>
<evidence type="ECO:0000313" key="16">
    <source>
        <dbReference type="Proteomes" id="UP001190926"/>
    </source>
</evidence>
<comment type="cofactor">
    <cofactor evidence="1">
        <name>Mn(2+)</name>
        <dbReference type="ChEBI" id="CHEBI:29035"/>
    </cofactor>
</comment>
<evidence type="ECO:0000256" key="4">
    <source>
        <dbReference type="ARBA" id="ARBA00022722"/>
    </source>
</evidence>
<dbReference type="GO" id="GO:0004518">
    <property type="term" value="F:nuclease activity"/>
    <property type="evidence" value="ECO:0007669"/>
    <property type="project" value="UniProtKB-KW"/>
</dbReference>
<dbReference type="GO" id="GO:0003697">
    <property type="term" value="F:single-stranded DNA binding"/>
    <property type="evidence" value="ECO:0007669"/>
    <property type="project" value="TreeGrafter"/>
</dbReference>
<dbReference type="Pfam" id="PF03372">
    <property type="entry name" value="Exo_endo_phos"/>
    <property type="match status" value="1"/>
</dbReference>
<keyword evidence="9" id="KW-0862">Zinc</keyword>
<name>A0AAD4NYC2_PERFH</name>
<dbReference type="Gene3D" id="3.60.10.10">
    <property type="entry name" value="Endonuclease/exonuclease/phosphatase"/>
    <property type="match status" value="1"/>
</dbReference>
<keyword evidence="11" id="KW-0234">DNA repair</keyword>
<dbReference type="SUPFAM" id="SSF90209">
    <property type="entry name" value="Ran binding protein zinc finger-like"/>
    <property type="match status" value="1"/>
</dbReference>
<evidence type="ECO:0000256" key="6">
    <source>
        <dbReference type="ARBA" id="ARBA00022763"/>
    </source>
</evidence>
<dbReference type="PANTHER" id="PTHR15822">
    <property type="entry name" value="TRAF AND TNF RECEPTOR-ASSOCIATED PROTEIN"/>
    <property type="match status" value="1"/>
</dbReference>
<evidence type="ECO:0000256" key="1">
    <source>
        <dbReference type="ARBA" id="ARBA00001936"/>
    </source>
</evidence>
<accession>A0AAD4NYC2</accession>
<keyword evidence="12" id="KW-0539">Nucleus</keyword>
<keyword evidence="8" id="KW-0378">Hydrolase</keyword>
<keyword evidence="7" id="KW-0863">Zinc-finger</keyword>
<evidence type="ECO:0000256" key="10">
    <source>
        <dbReference type="ARBA" id="ARBA00022842"/>
    </source>
</evidence>